<organism evidence="1 2">
    <name type="scientific">Ladona fulva</name>
    <name type="common">Scarce chaser dragonfly</name>
    <name type="synonym">Libellula fulva</name>
    <dbReference type="NCBI Taxonomy" id="123851"/>
    <lineage>
        <taxon>Eukaryota</taxon>
        <taxon>Metazoa</taxon>
        <taxon>Ecdysozoa</taxon>
        <taxon>Arthropoda</taxon>
        <taxon>Hexapoda</taxon>
        <taxon>Insecta</taxon>
        <taxon>Pterygota</taxon>
        <taxon>Palaeoptera</taxon>
        <taxon>Odonata</taxon>
        <taxon>Epiprocta</taxon>
        <taxon>Anisoptera</taxon>
        <taxon>Libelluloidea</taxon>
        <taxon>Libellulidae</taxon>
        <taxon>Ladona</taxon>
    </lineage>
</organism>
<dbReference type="OrthoDB" id="7249367at2759"/>
<gene>
    <name evidence="1" type="ORF">J437_LFUL012912</name>
</gene>
<dbReference type="PANTHER" id="PTHR13333:SF5">
    <property type="entry name" value="M-AAA PROTEASE-INTERACTING PROTEIN 1, MITOCHONDRIAL"/>
    <property type="match status" value="1"/>
</dbReference>
<accession>A0A8K0KD42</accession>
<dbReference type="EMBL" id="KZ308649">
    <property type="protein sequence ID" value="KAG8232772.1"/>
    <property type="molecule type" value="Genomic_DNA"/>
</dbReference>
<evidence type="ECO:0000313" key="2">
    <source>
        <dbReference type="Proteomes" id="UP000792457"/>
    </source>
</evidence>
<name>A0A8K0KD42_LADFU</name>
<sequence length="257" mass="30026">MTSNLRIRRIKYLKTREGNFLGFIRKTHPIYPQNVCLRGLQFRQPFRIFSSGDGPRPKGLPPLMNFPQIIWPSIFKSIRNWILCNTIITPYFDREFNLPDFIAGSKQAVEVVSHAISNGDWEQLNPIVIEETLSEIKRSVSSFSAQQRKDLAVSKEDIYFSFPYQVGVMFDDEKERQGVQQRFVEITMCYHVLLGLKELRARDITPPLNVGISPEYQDRICICNYRFIREFTKGKEGESEWKVNIVNHFKPSDLIRS</sequence>
<evidence type="ECO:0000313" key="1">
    <source>
        <dbReference type="EMBL" id="KAG8232772.1"/>
    </source>
</evidence>
<dbReference type="Proteomes" id="UP000792457">
    <property type="component" value="Unassembled WGS sequence"/>
</dbReference>
<protein>
    <submittedName>
        <fullName evidence="1">Uncharacterized protein</fullName>
    </submittedName>
</protein>
<dbReference type="GO" id="GO:0043022">
    <property type="term" value="F:ribosome binding"/>
    <property type="evidence" value="ECO:0007669"/>
    <property type="project" value="TreeGrafter"/>
</dbReference>
<dbReference type="AlphaFoldDB" id="A0A8K0KD42"/>
<reference evidence="1" key="2">
    <citation type="submission" date="2017-10" db="EMBL/GenBank/DDBJ databases">
        <title>Ladona fulva Genome sequencing and assembly.</title>
        <authorList>
            <person name="Murali S."/>
            <person name="Richards S."/>
            <person name="Bandaranaike D."/>
            <person name="Bellair M."/>
            <person name="Blankenburg K."/>
            <person name="Chao H."/>
            <person name="Dinh H."/>
            <person name="Doddapaneni H."/>
            <person name="Dugan-Rocha S."/>
            <person name="Elkadiri S."/>
            <person name="Gnanaolivu R."/>
            <person name="Hernandez B."/>
            <person name="Skinner E."/>
            <person name="Javaid M."/>
            <person name="Lee S."/>
            <person name="Li M."/>
            <person name="Ming W."/>
            <person name="Munidasa M."/>
            <person name="Muniz J."/>
            <person name="Nguyen L."/>
            <person name="Hughes D."/>
            <person name="Osuji N."/>
            <person name="Pu L.-L."/>
            <person name="Puazo M."/>
            <person name="Qu C."/>
            <person name="Quiroz J."/>
            <person name="Raj R."/>
            <person name="Weissenberger G."/>
            <person name="Xin Y."/>
            <person name="Zou X."/>
            <person name="Han Y."/>
            <person name="Worley K."/>
            <person name="Muzny D."/>
            <person name="Gibbs R."/>
        </authorList>
    </citation>
    <scope>NUCLEOTIDE SEQUENCE</scope>
    <source>
        <strain evidence="1">Sampled in the wild</strain>
    </source>
</reference>
<comment type="caution">
    <text evidence="1">The sequence shown here is derived from an EMBL/GenBank/DDBJ whole genome shotgun (WGS) entry which is preliminary data.</text>
</comment>
<dbReference type="PANTHER" id="PTHR13333">
    <property type="entry name" value="M-AAA PROTEASE-INTERACTING PROTEIN 1, MITOCHONDRIAL"/>
    <property type="match status" value="1"/>
</dbReference>
<proteinExistence type="predicted"/>
<keyword evidence="2" id="KW-1185">Reference proteome</keyword>
<dbReference type="GO" id="GO:0032979">
    <property type="term" value="P:protein insertion into mitochondrial inner membrane from matrix"/>
    <property type="evidence" value="ECO:0007669"/>
    <property type="project" value="TreeGrafter"/>
</dbReference>
<reference evidence="1" key="1">
    <citation type="submission" date="2013-04" db="EMBL/GenBank/DDBJ databases">
        <authorList>
            <person name="Qu J."/>
            <person name="Murali S.C."/>
            <person name="Bandaranaike D."/>
            <person name="Bellair M."/>
            <person name="Blankenburg K."/>
            <person name="Chao H."/>
            <person name="Dinh H."/>
            <person name="Doddapaneni H."/>
            <person name="Downs B."/>
            <person name="Dugan-Rocha S."/>
            <person name="Elkadiri S."/>
            <person name="Gnanaolivu R.D."/>
            <person name="Hernandez B."/>
            <person name="Javaid M."/>
            <person name="Jayaseelan J.C."/>
            <person name="Lee S."/>
            <person name="Li M."/>
            <person name="Ming W."/>
            <person name="Munidasa M."/>
            <person name="Muniz J."/>
            <person name="Nguyen L."/>
            <person name="Ongeri F."/>
            <person name="Osuji N."/>
            <person name="Pu L.-L."/>
            <person name="Puazo M."/>
            <person name="Qu C."/>
            <person name="Quiroz J."/>
            <person name="Raj R."/>
            <person name="Weissenberger G."/>
            <person name="Xin Y."/>
            <person name="Zou X."/>
            <person name="Han Y."/>
            <person name="Richards S."/>
            <person name="Worley K."/>
            <person name="Muzny D."/>
            <person name="Gibbs R."/>
        </authorList>
    </citation>
    <scope>NUCLEOTIDE SEQUENCE</scope>
    <source>
        <strain evidence="1">Sampled in the wild</strain>
    </source>
</reference>
<dbReference type="Gene3D" id="3.10.450.240">
    <property type="match status" value="1"/>
</dbReference>
<dbReference type="GO" id="GO:0005743">
    <property type="term" value="C:mitochondrial inner membrane"/>
    <property type="evidence" value="ECO:0007669"/>
    <property type="project" value="TreeGrafter"/>
</dbReference>